<protein>
    <submittedName>
        <fullName evidence="1">Uncharacterized protein</fullName>
    </submittedName>
</protein>
<proteinExistence type="predicted"/>
<comment type="caution">
    <text evidence="1">The sequence shown here is derived from an EMBL/GenBank/DDBJ whole genome shotgun (WGS) entry which is preliminary data.</text>
</comment>
<dbReference type="EMBL" id="JARO02000897">
    <property type="protein sequence ID" value="KPP77089.1"/>
    <property type="molecule type" value="Genomic_DNA"/>
</dbReference>
<evidence type="ECO:0000313" key="2">
    <source>
        <dbReference type="Proteomes" id="UP000034805"/>
    </source>
</evidence>
<dbReference type="Proteomes" id="UP000034805">
    <property type="component" value="Unassembled WGS sequence"/>
</dbReference>
<accession>A0A0N8K292</accession>
<dbReference type="AlphaFoldDB" id="A0A0N8K292"/>
<sequence>MTMRYLASPGAPSVKQSLIEKDAHADVAAWEAMGSPGVRLPAVLRRHLRASLEQGGLCRAPCRRFWFESCPGDVVYRSALSVAARLREIRPIGAASTPCRKAHLVPESCIQAQWQKPHRKPPRTRFCSGVT</sequence>
<gene>
    <name evidence="1" type="ORF">Z043_103517</name>
</gene>
<organism evidence="1 2">
    <name type="scientific">Scleropages formosus</name>
    <name type="common">Asian bonytongue</name>
    <name type="synonym">Osteoglossum formosum</name>
    <dbReference type="NCBI Taxonomy" id="113540"/>
    <lineage>
        <taxon>Eukaryota</taxon>
        <taxon>Metazoa</taxon>
        <taxon>Chordata</taxon>
        <taxon>Craniata</taxon>
        <taxon>Vertebrata</taxon>
        <taxon>Euteleostomi</taxon>
        <taxon>Actinopterygii</taxon>
        <taxon>Neopterygii</taxon>
        <taxon>Teleostei</taxon>
        <taxon>Osteoglossocephala</taxon>
        <taxon>Osteoglossomorpha</taxon>
        <taxon>Osteoglossiformes</taxon>
        <taxon>Osteoglossidae</taxon>
        <taxon>Scleropages</taxon>
    </lineage>
</organism>
<name>A0A0N8K292_SCLFO</name>
<reference evidence="1 2" key="1">
    <citation type="submission" date="2015-08" db="EMBL/GenBank/DDBJ databases">
        <title>The genome of the Asian arowana (Scleropages formosus).</title>
        <authorList>
            <person name="Tan M.H."/>
            <person name="Gan H.M."/>
            <person name="Croft L.J."/>
            <person name="Austin C.M."/>
        </authorList>
    </citation>
    <scope>NUCLEOTIDE SEQUENCE [LARGE SCALE GENOMIC DNA]</scope>
    <source>
        <strain evidence="1">Aro1</strain>
    </source>
</reference>
<evidence type="ECO:0000313" key="1">
    <source>
        <dbReference type="EMBL" id="KPP77089.1"/>
    </source>
</evidence>